<evidence type="ECO:0000313" key="3">
    <source>
        <dbReference type="Proteomes" id="UP000223913"/>
    </source>
</evidence>
<evidence type="ECO:0000256" key="1">
    <source>
        <dbReference type="SAM" id="SignalP"/>
    </source>
</evidence>
<keyword evidence="1" id="KW-0732">Signal</keyword>
<feature type="signal peptide" evidence="1">
    <location>
        <begin position="1"/>
        <end position="23"/>
    </location>
</feature>
<dbReference type="InterPro" id="IPR005901">
    <property type="entry name" value="GLPGLI"/>
</dbReference>
<keyword evidence="3" id="KW-1185">Reference proteome</keyword>
<sequence length="255" mass="29531">MNKVILSLLLLIFSILFATDSSAQPVIEVEYYRPLDAADGGYLEGNFSYRLHCNSRESLFVFLTQDDIASDQRNNPGQLSLTIWLGDKEHWIYKDLPGKMLTEFQISIQENKYLIEDEVHPMQWEITPETKVIQGMPVKKARCEHRGRHYTAWFAPGIPLANGPWKLGGLPGLILEAYDDKKEVVFLFKAIRQLERVPISKPASKGRKVSLTKFLDLNKKETKQYFEFIEARMKSNGGDFNIDFDLKYKSWEYLK</sequence>
<gene>
    <name evidence="2" type="ORF">CRP01_19915</name>
</gene>
<reference evidence="2 3" key="1">
    <citation type="submission" date="2017-10" db="EMBL/GenBank/DDBJ databases">
        <title>The draft genome sequence of Lewinella nigricans NBRC 102662.</title>
        <authorList>
            <person name="Wang K."/>
        </authorList>
    </citation>
    <scope>NUCLEOTIDE SEQUENCE [LARGE SCALE GENOMIC DNA]</scope>
    <source>
        <strain evidence="2 3">NBRC 102662</strain>
    </source>
</reference>
<dbReference type="NCBIfam" id="TIGR01200">
    <property type="entry name" value="GLPGLI"/>
    <property type="match status" value="1"/>
</dbReference>
<evidence type="ECO:0008006" key="4">
    <source>
        <dbReference type="Google" id="ProtNLM"/>
    </source>
</evidence>
<accession>A0A2D0N8S0</accession>
<evidence type="ECO:0000313" key="2">
    <source>
        <dbReference type="EMBL" id="PHN04780.1"/>
    </source>
</evidence>
<protein>
    <recommendedName>
        <fullName evidence="4">GLPGLI family protein</fullName>
    </recommendedName>
</protein>
<feature type="chain" id="PRO_5012632674" description="GLPGLI family protein" evidence="1">
    <location>
        <begin position="24"/>
        <end position="255"/>
    </location>
</feature>
<dbReference type="OrthoDB" id="1440774at2"/>
<proteinExistence type="predicted"/>
<name>A0A2D0N8S0_FLAN2</name>
<comment type="caution">
    <text evidence="2">The sequence shown here is derived from an EMBL/GenBank/DDBJ whole genome shotgun (WGS) entry which is preliminary data.</text>
</comment>
<dbReference type="Proteomes" id="UP000223913">
    <property type="component" value="Unassembled WGS sequence"/>
</dbReference>
<dbReference type="EMBL" id="PDUD01000024">
    <property type="protein sequence ID" value="PHN04780.1"/>
    <property type="molecule type" value="Genomic_DNA"/>
</dbReference>
<dbReference type="RefSeq" id="WP_099151838.1">
    <property type="nucleotide sequence ID" value="NZ_PDUD01000024.1"/>
</dbReference>
<organism evidence="2 3">
    <name type="scientific">Flavilitoribacter nigricans (strain ATCC 23147 / DSM 23189 / NBRC 102662 / NCIMB 1420 / SS-2)</name>
    <name type="common">Lewinella nigricans</name>
    <dbReference type="NCBI Taxonomy" id="1122177"/>
    <lineage>
        <taxon>Bacteria</taxon>
        <taxon>Pseudomonadati</taxon>
        <taxon>Bacteroidota</taxon>
        <taxon>Saprospiria</taxon>
        <taxon>Saprospirales</taxon>
        <taxon>Lewinellaceae</taxon>
        <taxon>Flavilitoribacter</taxon>
    </lineage>
</organism>
<dbReference type="AlphaFoldDB" id="A0A2D0N8S0"/>
<dbReference type="Pfam" id="PF09697">
    <property type="entry name" value="Porph_ging"/>
    <property type="match status" value="1"/>
</dbReference>